<dbReference type="InterPro" id="IPR020846">
    <property type="entry name" value="MFS_dom"/>
</dbReference>
<dbReference type="PANTHER" id="PTHR23539:SF1">
    <property type="entry name" value="MAJOR FACILITATOR SUPERFAMILY (MFS) PROFILE DOMAIN-CONTAINING PROTEIN"/>
    <property type="match status" value="1"/>
</dbReference>
<sequence>MPFPSVRGRACVKALPTNSQRGLDWLNFFVGNLQASFGSFIAVYLTGAHWTQGQIGVALSIGSVTAMVSQVPAGMLVDRLRDKHRVAVLSILCVIFSCLLLALFPQQLPVAIAEILHGLASCTLTPAIGAITLSVVASRILRTAESGKGLLGERFGRNASFAAVGNAIGSGLMGAVGYWVSPQATFFLGAALAVPGLVALAAIERSDPPASVNTAALAEGERAPRTKGRIWELLRDRRLFSFAICVAFFHLSNAGILALAAGQVTKDAGNIAEIVIAACILLPQLVGAALSPHIGRLAETVGRRPVMLVTFAALPLRAALLATTTNPYLIVAIQLLDGVSSSSFGVMMPLVAADLTRISGRFNLCMGILGLAMGAGASFSTTLAGTVADRSAPLAFLLLAAAGLLCVVLVWLLMGDTSRPNGVSRSPFGRTPPATDPARREPAGSVPAGRPD</sequence>
<dbReference type="SUPFAM" id="SSF103473">
    <property type="entry name" value="MFS general substrate transporter"/>
    <property type="match status" value="1"/>
</dbReference>
<evidence type="ECO:0000313" key="7">
    <source>
        <dbReference type="EMBL" id="MBB2157773.1"/>
    </source>
</evidence>
<proteinExistence type="predicted"/>
<dbReference type="EMBL" id="JABEQG010000042">
    <property type="protein sequence ID" value="MBB2157773.1"/>
    <property type="molecule type" value="Genomic_DNA"/>
</dbReference>
<feature type="transmembrane region" description="Helical" evidence="5">
    <location>
        <begin position="186"/>
        <end position="203"/>
    </location>
</feature>
<evidence type="ECO:0000256" key="1">
    <source>
        <dbReference type="ARBA" id="ARBA00022692"/>
    </source>
</evidence>
<reference evidence="7 8" key="1">
    <citation type="submission" date="2020-04" db="EMBL/GenBank/DDBJ databases">
        <title>Description of novel Gluconacetobacter.</title>
        <authorList>
            <person name="Sombolestani A."/>
        </authorList>
    </citation>
    <scope>NUCLEOTIDE SEQUENCE [LARGE SCALE GENOMIC DNA]</scope>
    <source>
        <strain evidence="7 8">LMG 7603</strain>
    </source>
</reference>
<dbReference type="Proteomes" id="UP000550787">
    <property type="component" value="Unassembled WGS sequence"/>
</dbReference>
<name>A0A7W4I7K6_GLUDI</name>
<comment type="caution">
    <text evidence="7">The sequence shown here is derived from an EMBL/GenBank/DDBJ whole genome shotgun (WGS) entry which is preliminary data.</text>
</comment>
<evidence type="ECO:0000259" key="6">
    <source>
        <dbReference type="PROSITE" id="PS50850"/>
    </source>
</evidence>
<feature type="transmembrane region" description="Helical" evidence="5">
    <location>
        <begin position="116"/>
        <end position="138"/>
    </location>
</feature>
<dbReference type="Pfam" id="PF07690">
    <property type="entry name" value="MFS_1"/>
    <property type="match status" value="1"/>
</dbReference>
<accession>A0A7W4I7K6</accession>
<gene>
    <name evidence="7" type="ORF">HLH33_15910</name>
</gene>
<keyword evidence="2 5" id="KW-1133">Transmembrane helix</keyword>
<feature type="region of interest" description="Disordered" evidence="4">
    <location>
        <begin position="422"/>
        <end position="452"/>
    </location>
</feature>
<feature type="transmembrane region" description="Helical" evidence="5">
    <location>
        <begin position="25"/>
        <end position="45"/>
    </location>
</feature>
<feature type="transmembrane region" description="Helical" evidence="5">
    <location>
        <begin position="274"/>
        <end position="294"/>
    </location>
</feature>
<evidence type="ECO:0000256" key="3">
    <source>
        <dbReference type="ARBA" id="ARBA00023136"/>
    </source>
</evidence>
<dbReference type="AlphaFoldDB" id="A0A7W4I7K6"/>
<feature type="domain" description="Major facilitator superfamily (MFS) profile" evidence="6">
    <location>
        <begin position="1"/>
        <end position="418"/>
    </location>
</feature>
<protein>
    <submittedName>
        <fullName evidence="7">MFS transporter</fullName>
    </submittedName>
</protein>
<organism evidence="7 8">
    <name type="scientific">Gluconacetobacter diazotrophicus</name>
    <name type="common">Acetobacter diazotrophicus</name>
    <dbReference type="NCBI Taxonomy" id="33996"/>
    <lineage>
        <taxon>Bacteria</taxon>
        <taxon>Pseudomonadati</taxon>
        <taxon>Pseudomonadota</taxon>
        <taxon>Alphaproteobacteria</taxon>
        <taxon>Acetobacterales</taxon>
        <taxon>Acetobacteraceae</taxon>
        <taxon>Gluconacetobacter</taxon>
    </lineage>
</organism>
<feature type="transmembrane region" description="Helical" evidence="5">
    <location>
        <begin position="86"/>
        <end position="104"/>
    </location>
</feature>
<feature type="transmembrane region" description="Helical" evidence="5">
    <location>
        <begin position="57"/>
        <end position="77"/>
    </location>
</feature>
<dbReference type="GO" id="GO:0022857">
    <property type="term" value="F:transmembrane transporter activity"/>
    <property type="evidence" value="ECO:0007669"/>
    <property type="project" value="InterPro"/>
</dbReference>
<dbReference type="PANTHER" id="PTHR23539">
    <property type="entry name" value="MFS TRANSPORTER"/>
    <property type="match status" value="1"/>
</dbReference>
<evidence type="ECO:0000256" key="2">
    <source>
        <dbReference type="ARBA" id="ARBA00022989"/>
    </source>
</evidence>
<keyword evidence="1 5" id="KW-0812">Transmembrane</keyword>
<feature type="transmembrane region" description="Helical" evidence="5">
    <location>
        <begin position="239"/>
        <end position="262"/>
    </location>
</feature>
<dbReference type="Gene3D" id="1.20.1250.20">
    <property type="entry name" value="MFS general substrate transporter like domains"/>
    <property type="match status" value="2"/>
</dbReference>
<feature type="transmembrane region" description="Helical" evidence="5">
    <location>
        <begin position="159"/>
        <end position="180"/>
    </location>
</feature>
<feature type="transmembrane region" description="Helical" evidence="5">
    <location>
        <begin position="394"/>
        <end position="414"/>
    </location>
</feature>
<dbReference type="PROSITE" id="PS50850">
    <property type="entry name" value="MFS"/>
    <property type="match status" value="1"/>
</dbReference>
<evidence type="ECO:0000313" key="8">
    <source>
        <dbReference type="Proteomes" id="UP000550787"/>
    </source>
</evidence>
<dbReference type="InterPro" id="IPR036259">
    <property type="entry name" value="MFS_trans_sf"/>
</dbReference>
<keyword evidence="3 5" id="KW-0472">Membrane</keyword>
<feature type="transmembrane region" description="Helical" evidence="5">
    <location>
        <begin position="364"/>
        <end position="388"/>
    </location>
</feature>
<dbReference type="InterPro" id="IPR011701">
    <property type="entry name" value="MFS"/>
</dbReference>
<evidence type="ECO:0000256" key="4">
    <source>
        <dbReference type="SAM" id="MobiDB-lite"/>
    </source>
</evidence>
<evidence type="ECO:0000256" key="5">
    <source>
        <dbReference type="SAM" id="Phobius"/>
    </source>
</evidence>